<reference evidence="1 2" key="1">
    <citation type="submission" date="2019-01" db="EMBL/GenBank/DDBJ databases">
        <title>Draft Genome and Complete Hox-Cluster Characterization of the Sterlet Sturgeon (Acipenser ruthenus).</title>
        <authorList>
            <person name="Wei Q."/>
        </authorList>
    </citation>
    <scope>NUCLEOTIDE SEQUENCE [LARGE SCALE GENOMIC DNA]</scope>
    <source>
        <strain evidence="1">WHYD16114868_AA</strain>
        <tissue evidence="1">Blood</tissue>
    </source>
</reference>
<keyword evidence="2" id="KW-1185">Reference proteome</keyword>
<name>A0A444V6K6_ACIRT</name>
<dbReference type="EMBL" id="SCEB01001864">
    <property type="protein sequence ID" value="RXM96099.1"/>
    <property type="molecule type" value="Genomic_DNA"/>
</dbReference>
<dbReference type="Proteomes" id="UP000289886">
    <property type="component" value="Unassembled WGS sequence"/>
</dbReference>
<dbReference type="AlphaFoldDB" id="A0A444V6K6"/>
<evidence type="ECO:0000313" key="1">
    <source>
        <dbReference type="EMBL" id="RXM96099.1"/>
    </source>
</evidence>
<dbReference type="PANTHER" id="PTHR45913:SF21">
    <property type="entry name" value="DUF4371 DOMAIN-CONTAINING PROTEIN"/>
    <property type="match status" value="1"/>
</dbReference>
<evidence type="ECO:0000313" key="2">
    <source>
        <dbReference type="Proteomes" id="UP000289886"/>
    </source>
</evidence>
<protein>
    <submittedName>
        <fullName evidence="1">General transcription factor II-I repeat domain-containing protein 2A</fullName>
    </submittedName>
</protein>
<gene>
    <name evidence="1" type="ORF">EOD39_16111</name>
</gene>
<dbReference type="PANTHER" id="PTHR45913">
    <property type="entry name" value="EPM2A-INTERACTING PROTEIN 1"/>
    <property type="match status" value="1"/>
</dbReference>
<sequence length="130" mass="14938">MFASHPFMDVDVSDISEQVGSLFNLDCVELEMEILNLQNDIQLKARYPVSDFWTLVDKDKYRNLCTAAMKVESLFGSTYLCESAFSYRNFSKSKFLTHLSEEHLNDSIRVALSNYMPDFAGLVDSMQCQH</sequence>
<proteinExistence type="predicted"/>
<accession>A0A444V6K6</accession>
<organism evidence="1 2">
    <name type="scientific">Acipenser ruthenus</name>
    <name type="common">Sterlet sturgeon</name>
    <dbReference type="NCBI Taxonomy" id="7906"/>
    <lineage>
        <taxon>Eukaryota</taxon>
        <taxon>Metazoa</taxon>
        <taxon>Chordata</taxon>
        <taxon>Craniata</taxon>
        <taxon>Vertebrata</taxon>
        <taxon>Euteleostomi</taxon>
        <taxon>Actinopterygii</taxon>
        <taxon>Chondrostei</taxon>
        <taxon>Acipenseriformes</taxon>
        <taxon>Acipenseridae</taxon>
        <taxon>Acipenser</taxon>
    </lineage>
</organism>
<comment type="caution">
    <text evidence="1">The sequence shown here is derived from an EMBL/GenBank/DDBJ whole genome shotgun (WGS) entry which is preliminary data.</text>
</comment>